<reference evidence="7 8" key="1">
    <citation type="submission" date="2016-10" db="EMBL/GenBank/DDBJ databases">
        <authorList>
            <person name="de Groot N.N."/>
        </authorList>
    </citation>
    <scope>NUCLEOTIDE SEQUENCE [LARGE SCALE GENOMIC DNA]</scope>
    <source>
        <strain evidence="7 8">DSM 9990</strain>
    </source>
</reference>
<dbReference type="InterPro" id="IPR006158">
    <property type="entry name" value="Cobalamin-bd"/>
</dbReference>
<protein>
    <submittedName>
        <fullName evidence="7">Methylmalonyl-CoA mutase, C-terminal domain</fullName>
    </submittedName>
</protein>
<dbReference type="PROSITE" id="PS51332">
    <property type="entry name" value="B12_BINDING"/>
    <property type="match status" value="1"/>
</dbReference>
<name>A0A1I4UNX2_9BACT</name>
<evidence type="ECO:0000256" key="3">
    <source>
        <dbReference type="ARBA" id="ARBA00022723"/>
    </source>
</evidence>
<dbReference type="PANTHER" id="PTHR48101">
    <property type="entry name" value="METHYLMALONYL-COA MUTASE, MITOCHONDRIAL-RELATED"/>
    <property type="match status" value="1"/>
</dbReference>
<evidence type="ECO:0000313" key="8">
    <source>
        <dbReference type="Proteomes" id="UP000199611"/>
    </source>
</evidence>
<keyword evidence="3" id="KW-0479">Metal-binding</keyword>
<dbReference type="STRING" id="39841.SAMN05660836_01904"/>
<keyword evidence="8" id="KW-1185">Reference proteome</keyword>
<dbReference type="PANTHER" id="PTHR48101:SF1">
    <property type="entry name" value="METHYLMALONYL-COA MUTASE, LARGE SUBUNIT"/>
    <property type="match status" value="1"/>
</dbReference>
<dbReference type="GO" id="GO:0046872">
    <property type="term" value="F:metal ion binding"/>
    <property type="evidence" value="ECO:0007669"/>
    <property type="project" value="UniProtKB-KW"/>
</dbReference>
<dbReference type="Gene3D" id="3.40.50.280">
    <property type="entry name" value="Cobalamin-binding domain"/>
    <property type="match status" value="1"/>
</dbReference>
<evidence type="ECO:0000259" key="6">
    <source>
        <dbReference type="PROSITE" id="PS51332"/>
    </source>
</evidence>
<keyword evidence="4" id="KW-0413">Isomerase</keyword>
<dbReference type="NCBIfam" id="TIGR00640">
    <property type="entry name" value="acid_CoA_mut_C"/>
    <property type="match status" value="1"/>
</dbReference>
<dbReference type="Pfam" id="PF02310">
    <property type="entry name" value="B12-binding"/>
    <property type="match status" value="1"/>
</dbReference>
<evidence type="ECO:0000256" key="4">
    <source>
        <dbReference type="ARBA" id="ARBA00023235"/>
    </source>
</evidence>
<dbReference type="GO" id="GO:0016853">
    <property type="term" value="F:isomerase activity"/>
    <property type="evidence" value="ECO:0007669"/>
    <property type="project" value="UniProtKB-KW"/>
</dbReference>
<dbReference type="EMBL" id="FOUU01000006">
    <property type="protein sequence ID" value="SFM90684.1"/>
    <property type="molecule type" value="Genomic_DNA"/>
</dbReference>
<evidence type="ECO:0000256" key="1">
    <source>
        <dbReference type="ARBA" id="ARBA00001922"/>
    </source>
</evidence>
<keyword evidence="2" id="KW-0846">Cobalamin</keyword>
<evidence type="ECO:0000256" key="2">
    <source>
        <dbReference type="ARBA" id="ARBA00022628"/>
    </source>
</evidence>
<evidence type="ECO:0000256" key="5">
    <source>
        <dbReference type="ARBA" id="ARBA00023285"/>
    </source>
</evidence>
<proteinExistence type="predicted"/>
<dbReference type="OrthoDB" id="9788468at2"/>
<gene>
    <name evidence="7" type="ORF">SAMN05660836_01904</name>
</gene>
<dbReference type="InterPro" id="IPR006159">
    <property type="entry name" value="Acid_CoA_mut_C"/>
</dbReference>
<sequence>MSQESQERKIKVIIAKPGLDGHDRGAKLLARILAEAGMEVVYTGLRQTPEMIVETALQEDADVIGISSLSGVHMYFFPRVLELLREKGMNDVMLIGGGIIPQDDAEELKKMGVAEIFGPGTPTGQIVEFIRKNVRKR</sequence>
<evidence type="ECO:0000313" key="7">
    <source>
        <dbReference type="EMBL" id="SFM90684.1"/>
    </source>
</evidence>
<organism evidence="7 8">
    <name type="scientific">Thermodesulforhabdus norvegica</name>
    <dbReference type="NCBI Taxonomy" id="39841"/>
    <lineage>
        <taxon>Bacteria</taxon>
        <taxon>Pseudomonadati</taxon>
        <taxon>Thermodesulfobacteriota</taxon>
        <taxon>Syntrophobacteria</taxon>
        <taxon>Syntrophobacterales</taxon>
        <taxon>Thermodesulforhabdaceae</taxon>
        <taxon>Thermodesulforhabdus</taxon>
    </lineage>
</organism>
<dbReference type="AlphaFoldDB" id="A0A1I4UNX2"/>
<dbReference type="GO" id="GO:0031419">
    <property type="term" value="F:cobalamin binding"/>
    <property type="evidence" value="ECO:0007669"/>
    <property type="project" value="UniProtKB-KW"/>
</dbReference>
<feature type="domain" description="B12-binding" evidence="6">
    <location>
        <begin position="9"/>
        <end position="137"/>
    </location>
</feature>
<dbReference type="SUPFAM" id="SSF52242">
    <property type="entry name" value="Cobalamin (vitamin B12)-binding domain"/>
    <property type="match status" value="1"/>
</dbReference>
<dbReference type="InterPro" id="IPR036724">
    <property type="entry name" value="Cobalamin-bd_sf"/>
</dbReference>
<keyword evidence="5" id="KW-0170">Cobalt</keyword>
<accession>A0A1I4UNX2</accession>
<dbReference type="CDD" id="cd02071">
    <property type="entry name" value="MM_CoA_mut_B12_BD"/>
    <property type="match status" value="1"/>
</dbReference>
<dbReference type="RefSeq" id="WP_093395317.1">
    <property type="nucleotide sequence ID" value="NZ_FOUU01000006.1"/>
</dbReference>
<comment type="cofactor">
    <cofactor evidence="1">
        <name>adenosylcob(III)alamin</name>
        <dbReference type="ChEBI" id="CHEBI:18408"/>
    </cofactor>
</comment>
<dbReference type="Proteomes" id="UP000199611">
    <property type="component" value="Unassembled WGS sequence"/>
</dbReference>